<organism evidence="2 3">
    <name type="scientific">Volvox reticuliferus</name>
    <dbReference type="NCBI Taxonomy" id="1737510"/>
    <lineage>
        <taxon>Eukaryota</taxon>
        <taxon>Viridiplantae</taxon>
        <taxon>Chlorophyta</taxon>
        <taxon>core chlorophytes</taxon>
        <taxon>Chlorophyceae</taxon>
        <taxon>CS clade</taxon>
        <taxon>Chlamydomonadales</taxon>
        <taxon>Volvocaceae</taxon>
        <taxon>Volvox</taxon>
    </lineage>
</organism>
<feature type="region of interest" description="Disordered" evidence="1">
    <location>
        <begin position="518"/>
        <end position="558"/>
    </location>
</feature>
<feature type="compositionally biased region" description="Pro residues" evidence="1">
    <location>
        <begin position="711"/>
        <end position="723"/>
    </location>
</feature>
<dbReference type="AlphaFoldDB" id="A0A8J4GKP0"/>
<feature type="compositionally biased region" description="Low complexity" evidence="1">
    <location>
        <begin position="946"/>
        <end position="964"/>
    </location>
</feature>
<feature type="region of interest" description="Disordered" evidence="1">
    <location>
        <begin position="607"/>
        <end position="646"/>
    </location>
</feature>
<proteinExistence type="predicted"/>
<feature type="compositionally biased region" description="Gly residues" evidence="1">
    <location>
        <begin position="549"/>
        <end position="558"/>
    </location>
</feature>
<evidence type="ECO:0000256" key="1">
    <source>
        <dbReference type="SAM" id="MobiDB-lite"/>
    </source>
</evidence>
<sequence>VAAGGGLSSNGHGGGVGGVKASLHETERLGHDHRHLPHPCQRHRRPGQQPLQPSLFGKQVPQSHLHPAGLPQPVNETYRIDPWVSREDKAQEVDPFWRVPATAYDGSSTPASGNAAVQRVLGRTGGVIGAAVEDAAIGGGGGATTSSLVGMAAAVTARTTARHLQLPPPQAQQPQRRRHWVADGPTGRIWKMEEPQDLGPMNDVTDGAATAATAAATGAATAAADMAPARFRRRTEQQRGGSSCPPSGSAAPQRDLLAADDQGTGMGPYDVRHFWPPLRRLHPLVPPLGSMARCSGGDDGGGSSGRARKNGGFRTTKGVAGGGGDAGGAATIAIIYDSGGGSGDGDGGDGDGHTLGEAVSGGVGGSSGYASDTSMSSNGSSVVHSLHMADVQWPNLQRQYIQAPSSMQALLQAPFPPPVRALQPPRGMTRRCHRRCLSHAAAGRASRHGGVVRSAGGAMEIVPYTAGVNLPVPACDGDPEQQDAAAAAAAAVAVAIGAPADVDMDQTAVASLDDAMETREDLNDPGQQRSTRPPREGRWLSRAAAARGGRPGGTGGRCSCGLESRVSPYATAAAAATASSQQLLPPLQVPLTLPLLQPQLLAVHSGVFSESSRRRRRRQTLSADDPDAGEATTGGGDPGAGNPSLKRRRRCFWDERAALSATASLVNGALAQYVRTLSIDPPPPSPTELPLQPQLPHWQRPLALSVFPPLPPTRLPSPPPSPPHCSHHHHHHHQNPRHMAVAPTPTAQDTATSSSALGWGSAVAPPSHWAVYDSIATIPAGLLRAPGQHRTLPQDWGSRADLMAAAASFPYSGFPYCDLSFQPEVMAASTGAAAAAAAVQQAQPAIGFCGGGCYNVVPVAPDATSSRAVSSAATAATASVGLRTFTYNMNPEEADMGGDQALLPPPAEYSVPLQLPLQRLNASRLHELVHQQQQAEGCVDQRGQQRGAECPARPRAAEGAAGLRGPEENKEEEEGGEIPPCPCDLSPAQLGPIPPTEVLDSELLPSLAERRSHSIQPVGLRPKSSVRSGGGDRK</sequence>
<accession>A0A8J4GKP0</accession>
<feature type="region of interest" description="Disordered" evidence="1">
    <location>
        <begin position="32"/>
        <end position="52"/>
    </location>
</feature>
<reference evidence="2" key="1">
    <citation type="journal article" date="2021" name="Proc. Natl. Acad. Sci. U.S.A.">
        <title>Three genomes in the algal genus Volvox reveal the fate of a haploid sex-determining region after a transition to homothallism.</title>
        <authorList>
            <person name="Yamamoto K."/>
            <person name="Hamaji T."/>
            <person name="Kawai-Toyooka H."/>
            <person name="Matsuzaki R."/>
            <person name="Takahashi F."/>
            <person name="Nishimura Y."/>
            <person name="Kawachi M."/>
            <person name="Noguchi H."/>
            <person name="Minakuchi Y."/>
            <person name="Umen J.G."/>
            <person name="Toyoda A."/>
            <person name="Nozaki H."/>
        </authorList>
    </citation>
    <scope>NUCLEOTIDE SEQUENCE</scope>
    <source>
        <strain evidence="2">NIES-3785</strain>
    </source>
</reference>
<comment type="caution">
    <text evidence="2">The sequence shown here is derived from an EMBL/GenBank/DDBJ whole genome shotgun (WGS) entry which is preliminary data.</text>
</comment>
<feature type="non-terminal residue" evidence="2">
    <location>
        <position position="1"/>
    </location>
</feature>
<feature type="region of interest" description="Disordered" evidence="1">
    <location>
        <begin position="936"/>
        <end position="1034"/>
    </location>
</feature>
<feature type="region of interest" description="Disordered" evidence="1">
    <location>
        <begin position="711"/>
        <end position="753"/>
    </location>
</feature>
<feature type="compositionally biased region" description="Basic residues" evidence="1">
    <location>
        <begin position="32"/>
        <end position="46"/>
    </location>
</feature>
<name>A0A8J4GKP0_9CHLO</name>
<feature type="region of interest" description="Disordered" evidence="1">
    <location>
        <begin position="343"/>
        <end position="378"/>
    </location>
</feature>
<dbReference type="Proteomes" id="UP000722791">
    <property type="component" value="Unassembled WGS sequence"/>
</dbReference>
<dbReference type="EMBL" id="BNCQ01000033">
    <property type="protein sequence ID" value="GIM09876.1"/>
    <property type="molecule type" value="Genomic_DNA"/>
</dbReference>
<feature type="compositionally biased region" description="Basic residues" evidence="1">
    <location>
        <begin position="725"/>
        <end position="736"/>
    </location>
</feature>
<feature type="compositionally biased region" description="Gly residues" evidence="1">
    <location>
        <begin position="1"/>
        <end position="18"/>
    </location>
</feature>
<evidence type="ECO:0000313" key="3">
    <source>
        <dbReference type="Proteomes" id="UP000722791"/>
    </source>
</evidence>
<feature type="compositionally biased region" description="Low complexity" evidence="1">
    <location>
        <begin position="240"/>
        <end position="252"/>
    </location>
</feature>
<gene>
    <name evidence="2" type="ORF">Vretimale_13668</name>
</gene>
<feature type="region of interest" description="Disordered" evidence="1">
    <location>
        <begin position="232"/>
        <end position="253"/>
    </location>
</feature>
<protein>
    <submittedName>
        <fullName evidence="2">Uncharacterized protein</fullName>
    </submittedName>
</protein>
<evidence type="ECO:0000313" key="2">
    <source>
        <dbReference type="EMBL" id="GIM09876.1"/>
    </source>
</evidence>
<feature type="region of interest" description="Disordered" evidence="1">
    <location>
        <begin position="292"/>
        <end position="316"/>
    </location>
</feature>
<feature type="region of interest" description="Disordered" evidence="1">
    <location>
        <begin position="1"/>
        <end position="20"/>
    </location>
</feature>